<keyword evidence="3" id="KW-1185">Reference proteome</keyword>
<evidence type="ECO:0000313" key="3">
    <source>
        <dbReference type="Proteomes" id="UP001165063"/>
    </source>
</evidence>
<evidence type="ECO:0000313" key="2">
    <source>
        <dbReference type="EMBL" id="GME83433.1"/>
    </source>
</evidence>
<dbReference type="EMBL" id="BSXU01016444">
    <property type="protein sequence ID" value="GME83433.1"/>
    <property type="molecule type" value="Genomic_DNA"/>
</dbReference>
<accession>A0A9W6WML1</accession>
<dbReference type="OrthoDB" id="354769at2759"/>
<dbReference type="Proteomes" id="UP001165063">
    <property type="component" value="Unassembled WGS sequence"/>
</dbReference>
<dbReference type="GO" id="GO:0045145">
    <property type="term" value="F:single-stranded DNA 5'-3' DNA exonuclease activity"/>
    <property type="evidence" value="ECO:0007669"/>
    <property type="project" value="InterPro"/>
</dbReference>
<feature type="compositionally biased region" description="Polar residues" evidence="1">
    <location>
        <begin position="119"/>
        <end position="129"/>
    </location>
</feature>
<gene>
    <name evidence="2" type="ORF">Amon01_001005200</name>
</gene>
<feature type="compositionally biased region" description="Polar residues" evidence="1">
    <location>
        <begin position="57"/>
        <end position="74"/>
    </location>
</feature>
<name>A0A9W6WML1_AMBMO</name>
<comment type="caution">
    <text evidence="2">The sequence shown here is derived from an EMBL/GenBank/DDBJ whole genome shotgun (WGS) entry which is preliminary data.</text>
</comment>
<organism evidence="2 3">
    <name type="scientific">Ambrosiozyma monospora</name>
    <name type="common">Yeast</name>
    <name type="synonym">Endomycopsis monosporus</name>
    <dbReference type="NCBI Taxonomy" id="43982"/>
    <lineage>
        <taxon>Eukaryota</taxon>
        <taxon>Fungi</taxon>
        <taxon>Dikarya</taxon>
        <taxon>Ascomycota</taxon>
        <taxon>Saccharomycotina</taxon>
        <taxon>Pichiomycetes</taxon>
        <taxon>Pichiales</taxon>
        <taxon>Pichiaceae</taxon>
        <taxon>Ambrosiozyma</taxon>
    </lineage>
</organism>
<proteinExistence type="predicted"/>
<dbReference type="AlphaFoldDB" id="A0A9W6WML1"/>
<protein>
    <submittedName>
        <fullName evidence="2">Unnamed protein product</fullName>
    </submittedName>
</protein>
<reference evidence="2" key="1">
    <citation type="submission" date="2023-04" db="EMBL/GenBank/DDBJ databases">
        <title>Ambrosiozyma monospora NBRC 1965.</title>
        <authorList>
            <person name="Ichikawa N."/>
            <person name="Sato H."/>
            <person name="Tonouchi N."/>
        </authorList>
    </citation>
    <scope>NUCLEOTIDE SEQUENCE</scope>
    <source>
        <strain evidence="2">NBRC 1965</strain>
    </source>
</reference>
<dbReference type="Pfam" id="PF09810">
    <property type="entry name" value="Exo5"/>
    <property type="match status" value="1"/>
</dbReference>
<evidence type="ECO:0000256" key="1">
    <source>
        <dbReference type="SAM" id="MobiDB-lite"/>
    </source>
</evidence>
<feature type="region of interest" description="Disordered" evidence="1">
    <location>
        <begin position="110"/>
        <end position="129"/>
    </location>
</feature>
<feature type="region of interest" description="Disordered" evidence="1">
    <location>
        <begin position="51"/>
        <end position="74"/>
    </location>
</feature>
<dbReference type="InterPro" id="IPR019190">
    <property type="entry name" value="EXOV"/>
</dbReference>
<sequence length="305" mass="34350">MTRGKAEHLDFELETHPIDQYAVQNNTGESVVFELDHLRKLEPDVLAHETHTASPMIPSTGSIQSSGPLQYTQSNSANMVSNDLQHPQFGISLNPGQTSQQFESNAQTVREGPFGAPPASTSPFNKATTPSHKESALKILLMLQTTTTNLTWNENHISLIKSWTRNLLRLTDLLKFGECREIMVFGILDKETKQLLTKPLNNQAIEPDGSNLVKSRYIILSGIIDHLVLENRVEATGIFEEYQNELTEKLNDEIDHNELIQASHELAPTWNDLLQVTLKDLKTRPYRSVPDGKTQKVHEYQVGFE</sequence>